<dbReference type="GO" id="GO:0032981">
    <property type="term" value="P:mitochondrial respiratory chain complex I assembly"/>
    <property type="evidence" value="ECO:0007669"/>
    <property type="project" value="TreeGrafter"/>
</dbReference>
<accession>A0A9W8YX26</accession>
<dbReference type="SUPFAM" id="SSF64076">
    <property type="entry name" value="MTH938-like"/>
    <property type="match status" value="1"/>
</dbReference>
<dbReference type="OrthoDB" id="20681at2759"/>
<dbReference type="EMBL" id="JAPEVB010000003">
    <property type="protein sequence ID" value="KAJ4392054.1"/>
    <property type="molecule type" value="Genomic_DNA"/>
</dbReference>
<dbReference type="Gene3D" id="3.40.1230.10">
    <property type="entry name" value="MTH938-like"/>
    <property type="match status" value="1"/>
</dbReference>
<proteinExistence type="predicted"/>
<feature type="region of interest" description="Disordered" evidence="1">
    <location>
        <begin position="79"/>
        <end position="102"/>
    </location>
</feature>
<dbReference type="PANTHER" id="PTHR21192:SF2">
    <property type="entry name" value="NADH DEHYDROGENASE [UBIQUINONE] 1 ALPHA SUBCOMPLEX ASSEMBLY FACTOR 3"/>
    <property type="match status" value="1"/>
</dbReference>
<dbReference type="Proteomes" id="UP001140453">
    <property type="component" value="Unassembled WGS sequence"/>
</dbReference>
<reference evidence="2" key="1">
    <citation type="submission" date="2022-10" db="EMBL/GenBank/DDBJ databases">
        <title>Tapping the CABI collections for fungal endophytes: first genome assemblies for Collariella, Neodidymelliopsis, Ascochyta clinopodiicola, Didymella pomorum, Didymosphaeria variabile, Neocosmospora piperis and Neocucurbitaria cava.</title>
        <authorList>
            <person name="Hill R."/>
        </authorList>
    </citation>
    <scope>NUCLEOTIDE SEQUENCE</scope>
    <source>
        <strain evidence="2">IMI 355082</strain>
    </source>
</reference>
<evidence type="ECO:0000256" key="1">
    <source>
        <dbReference type="SAM" id="MobiDB-lite"/>
    </source>
</evidence>
<comment type="caution">
    <text evidence="2">The sequence shown here is derived from an EMBL/GenBank/DDBJ whole genome shotgun (WGS) entry which is preliminary data.</text>
</comment>
<dbReference type="GO" id="GO:0005743">
    <property type="term" value="C:mitochondrial inner membrane"/>
    <property type="evidence" value="ECO:0007669"/>
    <property type="project" value="TreeGrafter"/>
</dbReference>
<name>A0A9W8YX26_9PEZI</name>
<evidence type="ECO:0008006" key="4">
    <source>
        <dbReference type="Google" id="ProtNLM"/>
    </source>
</evidence>
<keyword evidence="3" id="KW-1185">Reference proteome</keyword>
<dbReference type="AlphaFoldDB" id="A0A9W8YX26"/>
<dbReference type="InterPro" id="IPR007523">
    <property type="entry name" value="NDUFAF3/AAMDC"/>
</dbReference>
<dbReference type="Pfam" id="PF04430">
    <property type="entry name" value="DUF498"/>
    <property type="match status" value="1"/>
</dbReference>
<organism evidence="2 3">
    <name type="scientific">Gnomoniopsis smithogilvyi</name>
    <dbReference type="NCBI Taxonomy" id="1191159"/>
    <lineage>
        <taxon>Eukaryota</taxon>
        <taxon>Fungi</taxon>
        <taxon>Dikarya</taxon>
        <taxon>Ascomycota</taxon>
        <taxon>Pezizomycotina</taxon>
        <taxon>Sordariomycetes</taxon>
        <taxon>Sordariomycetidae</taxon>
        <taxon>Diaporthales</taxon>
        <taxon>Gnomoniaceae</taxon>
        <taxon>Gnomoniopsis</taxon>
    </lineage>
</organism>
<sequence length="252" mass="27594">MASTMSPFMRPLRALHHLHPARRCFPTPAVPSQTRNLITTPSLATHTHARLTEPLSRNQALSSIPSPARPCISSFHTTARRPRRAHNNEEIPDAAPTTDFSRMDMLGQTPAPSTSVDICSSDGFKLNSGVSIYEGKGVLLVGGEAFEWQPWGNDMRLVNAKGQWEVPEGAWALLDLLWPRPDLLIIGLGPEMRPLSPATRRHLTGLGLRVEVLDTRNAASQFNMLATERGVDDVAAALIPIGWRDGIGANYD</sequence>
<evidence type="ECO:0000313" key="2">
    <source>
        <dbReference type="EMBL" id="KAJ4392054.1"/>
    </source>
</evidence>
<dbReference type="InterPro" id="IPR036748">
    <property type="entry name" value="MTH938-like_sf"/>
</dbReference>
<dbReference type="PANTHER" id="PTHR21192">
    <property type="entry name" value="NUCLEAR PROTEIN E3-3"/>
    <property type="match status" value="1"/>
</dbReference>
<evidence type="ECO:0000313" key="3">
    <source>
        <dbReference type="Proteomes" id="UP001140453"/>
    </source>
</evidence>
<gene>
    <name evidence="2" type="ORF">N0V93_005675</name>
</gene>
<protein>
    <recommendedName>
        <fullName evidence="4">NADH dehydrogenase [ubiquinone] 1 alpha subcomplex assembly factor 3</fullName>
    </recommendedName>
</protein>